<feature type="compositionally biased region" description="Polar residues" evidence="6">
    <location>
        <begin position="522"/>
        <end position="540"/>
    </location>
</feature>
<evidence type="ECO:0000313" key="10">
    <source>
        <dbReference type="EMBL" id="KAG7317896.1"/>
    </source>
</evidence>
<proteinExistence type="predicted"/>
<evidence type="ECO:0000256" key="1">
    <source>
        <dbReference type="ARBA" id="ARBA00022723"/>
    </source>
</evidence>
<keyword evidence="2 4" id="KW-0863">Zinc-finger</keyword>
<keyword evidence="1" id="KW-0479">Metal-binding</keyword>
<dbReference type="PRINTS" id="PR01407">
    <property type="entry name" value="BUTYPHLNCDUF"/>
</dbReference>
<dbReference type="AlphaFoldDB" id="A0A9D3N814"/>
<name>A0A9D3N814_9TELE</name>
<dbReference type="Gene3D" id="2.60.120.920">
    <property type="match status" value="2"/>
</dbReference>
<dbReference type="SUPFAM" id="SSF57845">
    <property type="entry name" value="B-box zinc-binding domain"/>
    <property type="match status" value="2"/>
</dbReference>
<evidence type="ECO:0000256" key="2">
    <source>
        <dbReference type="ARBA" id="ARBA00022771"/>
    </source>
</evidence>
<dbReference type="SUPFAM" id="SSF49899">
    <property type="entry name" value="Concanavalin A-like lectins/glucanases"/>
    <property type="match status" value="2"/>
</dbReference>
<gene>
    <name evidence="10" type="ORF">KOW79_018931</name>
</gene>
<feature type="coiled-coil region" evidence="5">
    <location>
        <begin position="187"/>
        <end position="221"/>
    </location>
</feature>
<dbReference type="Gene3D" id="3.30.40.10">
    <property type="entry name" value="Zinc/RING finger domain, C3HC4 (zinc finger)"/>
    <property type="match status" value="1"/>
</dbReference>
<feature type="region of interest" description="Disordered" evidence="6">
    <location>
        <begin position="598"/>
        <end position="625"/>
    </location>
</feature>
<dbReference type="Pfam" id="PF00622">
    <property type="entry name" value="SPRY"/>
    <property type="match status" value="1"/>
</dbReference>
<evidence type="ECO:0000256" key="6">
    <source>
        <dbReference type="SAM" id="MobiDB-lite"/>
    </source>
</evidence>
<dbReference type="GO" id="GO:0008270">
    <property type="term" value="F:zinc ion binding"/>
    <property type="evidence" value="ECO:0007669"/>
    <property type="project" value="UniProtKB-KW"/>
</dbReference>
<dbReference type="Pfam" id="PF00643">
    <property type="entry name" value="zf-B_box"/>
    <property type="match status" value="2"/>
</dbReference>
<dbReference type="InterPro" id="IPR013320">
    <property type="entry name" value="ConA-like_dom_sf"/>
</dbReference>
<dbReference type="PROSITE" id="PS50089">
    <property type="entry name" value="ZF_RING_2"/>
    <property type="match status" value="1"/>
</dbReference>
<keyword evidence="5" id="KW-0175">Coiled coil</keyword>
<dbReference type="InterPro" id="IPR003877">
    <property type="entry name" value="SPRY_dom"/>
</dbReference>
<sequence length="774" mass="89193">MSAEEDLSCPVCYDIFKDPVVLSCCHSICKGCLEEFWRKKERRECPVCKVLNLYEPESNTALKILCESHLEEYRQRYAAGSEQHCSLHSQQLKLFCLEDKQPICLICQITPEHNTHECYPIDEAADHYRKELNTALKPLQETLDCFSQVKQSYHKATAHIRRQATRTEQQIRNEFQKLYQFLRFEEAGRLLALRQEEEQKIQMLEEKLDEINSDMSSLLKLIRVIEEDMWTEDLLFIKNFEASVARAQCSFEDPLMVSGALIDEAKHLGNLAYRTWVKMKDIVQYSPVILDPNTAHKSLTLSEDLTSVTFDETHDLTHLPDNPERFKSSVCVLGSEGFDSGSHCWDVEVADRSLWEVRCDSEILCDIHGEELKLVCVEDRQLACLVCKYSRKHLQHRVISVDEAAAHLKQRLTRDMNALEFKMKTLEDVQFHCDQNIDHIKQQAEYIKNRINVEIQELVQFLMEEKEDTMSKLDMEVRQKLQTTENRIKNNKQTTRVISSAIGRIKGELKSENIRLVKNRLKNNPTNQDRDSNCNVTSGGTTKATTKPDDPKMVSKDVIDVAKYLGNLQFRLWNKMQTVVKYTPVILDPNTAHSQLVLSPDLTSVRDSDDDHENKDDKPRPPVLDTPERFRSLCVLGSEGFSSGLHCWDVDVGNSTFWMLGVTTESVQRKEPNVFPSGIWGIGYDGQNLSARSPYGVYTPLTLAAKQQVIRIRLDMDSEELWFIDPGSNAVIHMFSHQFTEKVFPFFHSMCSLSPLKILPFQHLVVLRNVFKCS</sequence>
<dbReference type="SUPFAM" id="SSF57850">
    <property type="entry name" value="RING/U-box"/>
    <property type="match status" value="1"/>
</dbReference>
<dbReference type="SMART" id="SM00449">
    <property type="entry name" value="SPRY"/>
    <property type="match status" value="1"/>
</dbReference>
<keyword evidence="3" id="KW-0862">Zinc</keyword>
<protein>
    <submittedName>
        <fullName evidence="10">Uncharacterized protein</fullName>
    </submittedName>
</protein>
<dbReference type="InterPro" id="IPR000315">
    <property type="entry name" value="Znf_B-box"/>
</dbReference>
<keyword evidence="11" id="KW-1185">Reference proteome</keyword>
<dbReference type="Pfam" id="PF13765">
    <property type="entry name" value="PRY"/>
    <property type="match status" value="2"/>
</dbReference>
<dbReference type="PANTHER" id="PTHR24103">
    <property type="entry name" value="E3 UBIQUITIN-PROTEIN LIGASE TRIM"/>
    <property type="match status" value="1"/>
</dbReference>
<dbReference type="SMART" id="SM00336">
    <property type="entry name" value="BBOX"/>
    <property type="match status" value="2"/>
</dbReference>
<dbReference type="InterPro" id="IPR050143">
    <property type="entry name" value="TRIM/RBCC"/>
</dbReference>
<dbReference type="InterPro" id="IPR006574">
    <property type="entry name" value="PRY"/>
</dbReference>
<dbReference type="InterPro" id="IPR013083">
    <property type="entry name" value="Znf_RING/FYVE/PHD"/>
</dbReference>
<feature type="region of interest" description="Disordered" evidence="6">
    <location>
        <begin position="522"/>
        <end position="550"/>
    </location>
</feature>
<dbReference type="InterPro" id="IPR043136">
    <property type="entry name" value="B30.2/SPRY_sf"/>
</dbReference>
<evidence type="ECO:0000256" key="4">
    <source>
        <dbReference type="PROSITE-ProRule" id="PRU00024"/>
    </source>
</evidence>
<evidence type="ECO:0000259" key="7">
    <source>
        <dbReference type="PROSITE" id="PS50089"/>
    </source>
</evidence>
<evidence type="ECO:0000259" key="8">
    <source>
        <dbReference type="PROSITE" id="PS50119"/>
    </source>
</evidence>
<dbReference type="InterPro" id="IPR003879">
    <property type="entry name" value="Butyrophylin_SPRY"/>
</dbReference>
<dbReference type="PROSITE" id="PS50119">
    <property type="entry name" value="ZF_BBOX"/>
    <property type="match status" value="2"/>
</dbReference>
<dbReference type="InterPro" id="IPR017907">
    <property type="entry name" value="Znf_RING_CS"/>
</dbReference>
<evidence type="ECO:0000256" key="3">
    <source>
        <dbReference type="ARBA" id="ARBA00022833"/>
    </source>
</evidence>
<feature type="domain" description="B box-type" evidence="8">
    <location>
        <begin position="360"/>
        <end position="401"/>
    </location>
</feature>
<feature type="domain" description="RING-type" evidence="7">
    <location>
        <begin position="9"/>
        <end position="49"/>
    </location>
</feature>
<comment type="caution">
    <text evidence="10">The sequence shown here is derived from an EMBL/GenBank/DDBJ whole genome shotgun (WGS) entry which is preliminary data.</text>
</comment>
<evidence type="ECO:0000313" key="11">
    <source>
        <dbReference type="Proteomes" id="UP000824219"/>
    </source>
</evidence>
<dbReference type="InterPro" id="IPR027370">
    <property type="entry name" value="Znf-RING_euk"/>
</dbReference>
<dbReference type="CDD" id="cd12893">
    <property type="entry name" value="SPRY_PRY_TRIM35"/>
    <property type="match status" value="1"/>
</dbReference>
<feature type="domain" description="B box-type" evidence="8">
    <location>
        <begin position="80"/>
        <end position="121"/>
    </location>
</feature>
<dbReference type="Pfam" id="PF13445">
    <property type="entry name" value="zf-RING_UBOX"/>
    <property type="match status" value="1"/>
</dbReference>
<dbReference type="PROSITE" id="PS00518">
    <property type="entry name" value="ZF_RING_1"/>
    <property type="match status" value="1"/>
</dbReference>
<dbReference type="EMBL" id="JAHKSW010000023">
    <property type="protein sequence ID" value="KAG7317896.1"/>
    <property type="molecule type" value="Genomic_DNA"/>
</dbReference>
<dbReference type="SMART" id="SM00589">
    <property type="entry name" value="PRY"/>
    <property type="match status" value="2"/>
</dbReference>
<feature type="domain" description="B30.2/SPRY" evidence="9">
    <location>
        <begin position="268"/>
        <end position="468"/>
    </location>
</feature>
<feature type="domain" description="B30.2/SPRY" evidence="9">
    <location>
        <begin position="565"/>
        <end position="765"/>
    </location>
</feature>
<dbReference type="InterPro" id="IPR001870">
    <property type="entry name" value="B30.2/SPRY"/>
</dbReference>
<dbReference type="OrthoDB" id="6105938at2759"/>
<reference evidence="10 11" key="1">
    <citation type="submission" date="2021-06" db="EMBL/GenBank/DDBJ databases">
        <title>Chromosome-level genome assembly of the red-tail catfish (Hemibagrus wyckioides).</title>
        <authorList>
            <person name="Shao F."/>
        </authorList>
    </citation>
    <scope>NUCLEOTIDE SEQUENCE [LARGE SCALE GENOMIC DNA]</scope>
    <source>
        <strain evidence="10">EC202008001</strain>
        <tissue evidence="10">Blood</tissue>
    </source>
</reference>
<feature type="compositionally biased region" description="Basic and acidic residues" evidence="6">
    <location>
        <begin position="604"/>
        <end position="625"/>
    </location>
</feature>
<dbReference type="InterPro" id="IPR001841">
    <property type="entry name" value="Znf_RING"/>
</dbReference>
<organism evidence="10 11">
    <name type="scientific">Hemibagrus wyckioides</name>
    <dbReference type="NCBI Taxonomy" id="337641"/>
    <lineage>
        <taxon>Eukaryota</taxon>
        <taxon>Metazoa</taxon>
        <taxon>Chordata</taxon>
        <taxon>Craniata</taxon>
        <taxon>Vertebrata</taxon>
        <taxon>Euteleostomi</taxon>
        <taxon>Actinopterygii</taxon>
        <taxon>Neopterygii</taxon>
        <taxon>Teleostei</taxon>
        <taxon>Ostariophysi</taxon>
        <taxon>Siluriformes</taxon>
        <taxon>Bagridae</taxon>
        <taxon>Hemibagrus</taxon>
    </lineage>
</organism>
<dbReference type="SMART" id="SM00184">
    <property type="entry name" value="RING"/>
    <property type="match status" value="1"/>
</dbReference>
<evidence type="ECO:0000259" key="9">
    <source>
        <dbReference type="PROSITE" id="PS50188"/>
    </source>
</evidence>
<evidence type="ECO:0000256" key="5">
    <source>
        <dbReference type="SAM" id="Coils"/>
    </source>
</evidence>
<accession>A0A9D3N814</accession>
<dbReference type="PROSITE" id="PS50188">
    <property type="entry name" value="B302_SPRY"/>
    <property type="match status" value="2"/>
</dbReference>
<dbReference type="Gene3D" id="3.30.160.60">
    <property type="entry name" value="Classic Zinc Finger"/>
    <property type="match status" value="1"/>
</dbReference>
<dbReference type="Proteomes" id="UP000824219">
    <property type="component" value="Linkage Group LG23"/>
</dbReference>